<gene>
    <name evidence="1" type="ORF">C5E00_21335</name>
</gene>
<dbReference type="AlphaFoldDB" id="A0A8B3F893"/>
<protein>
    <submittedName>
        <fullName evidence="1">Uncharacterized protein</fullName>
    </submittedName>
</protein>
<proteinExistence type="predicted"/>
<comment type="caution">
    <text evidence="1">The sequence shown here is derived from an EMBL/GenBank/DDBJ whole genome shotgun (WGS) entry which is preliminary data.</text>
</comment>
<sequence length="62" mass="6877">MTLHLSHSRCVGCSYSPESLTYVSSSGLARLPPSCNVKSIGYISIVMTISWRKSYSPLPDRR</sequence>
<dbReference type="Proteomes" id="UP000269665">
    <property type="component" value="Unassembled WGS sequence"/>
</dbReference>
<reference evidence="1 2" key="1">
    <citation type="journal article" date="2018" name="BMC Genomics">
        <title>High genomic variability in the plant pathogenic bacterium Pectobacterium parmentieri deciphered from de novo assembled complete genomes.</title>
        <authorList>
            <person name="Zoledowska S."/>
            <person name="Motyka-Pomagruk A."/>
            <person name="Sledz W."/>
            <person name="Mengoni A."/>
            <person name="Lojkowska E."/>
        </authorList>
    </citation>
    <scope>NUCLEOTIDE SEQUENCE [LARGE SCALE GENOMIC DNA]</scope>
    <source>
        <strain evidence="1 2">IFB5626</strain>
    </source>
</reference>
<accession>A0A8B3F893</accession>
<dbReference type="EMBL" id="PSZG01000002">
    <property type="protein sequence ID" value="RKO73812.1"/>
    <property type="molecule type" value="Genomic_DNA"/>
</dbReference>
<name>A0A8B3F893_PECPM</name>
<evidence type="ECO:0000313" key="1">
    <source>
        <dbReference type="EMBL" id="RKO73812.1"/>
    </source>
</evidence>
<organism evidence="1 2">
    <name type="scientific">Pectobacterium parmentieri</name>
    <dbReference type="NCBI Taxonomy" id="1905730"/>
    <lineage>
        <taxon>Bacteria</taxon>
        <taxon>Pseudomonadati</taxon>
        <taxon>Pseudomonadota</taxon>
        <taxon>Gammaproteobacteria</taxon>
        <taxon>Enterobacterales</taxon>
        <taxon>Pectobacteriaceae</taxon>
        <taxon>Pectobacterium</taxon>
    </lineage>
</organism>
<evidence type="ECO:0000313" key="2">
    <source>
        <dbReference type="Proteomes" id="UP000269665"/>
    </source>
</evidence>